<reference evidence="3 4" key="1">
    <citation type="submission" date="2020-01" db="EMBL/GenBank/DDBJ databases">
        <authorList>
            <consortium name="DOE Joint Genome Institute"/>
            <person name="Haridas S."/>
            <person name="Albert R."/>
            <person name="Binder M."/>
            <person name="Bloem J."/>
            <person name="Labutti K."/>
            <person name="Salamov A."/>
            <person name="Andreopoulos B."/>
            <person name="Baker S.E."/>
            <person name="Barry K."/>
            <person name="Bills G."/>
            <person name="Bluhm B.H."/>
            <person name="Cannon C."/>
            <person name="Castanera R."/>
            <person name="Culley D.E."/>
            <person name="Daum C."/>
            <person name="Ezra D."/>
            <person name="Gonzalez J.B."/>
            <person name="Henrissat B."/>
            <person name="Kuo A."/>
            <person name="Liang C."/>
            <person name="Lipzen A."/>
            <person name="Lutzoni F."/>
            <person name="Magnuson J."/>
            <person name="Mondo S."/>
            <person name="Nolan M."/>
            <person name="Ohm R."/>
            <person name="Pangilinan J."/>
            <person name="Park H.-J.H."/>
            <person name="Ramirez L."/>
            <person name="Alfaro M."/>
            <person name="Sun H."/>
            <person name="Tritt A."/>
            <person name="Yoshinaga Y."/>
            <person name="Zwiers L.-H.L."/>
            <person name="Turgeon B.G."/>
            <person name="Goodwin S.B."/>
            <person name="Spatafora J.W."/>
            <person name="Crous P.W."/>
            <person name="Grigoriev I.V."/>
        </authorList>
    </citation>
    <scope>NUCLEOTIDE SEQUENCE [LARGE SCALE GENOMIC DNA]</scope>
    <source>
        <strain evidence="3 4">CBS 611.86</strain>
    </source>
</reference>
<organism evidence="3 4">
    <name type="scientific">Massariosphaeria phaeospora</name>
    <dbReference type="NCBI Taxonomy" id="100035"/>
    <lineage>
        <taxon>Eukaryota</taxon>
        <taxon>Fungi</taxon>
        <taxon>Dikarya</taxon>
        <taxon>Ascomycota</taxon>
        <taxon>Pezizomycotina</taxon>
        <taxon>Dothideomycetes</taxon>
        <taxon>Pleosporomycetidae</taxon>
        <taxon>Pleosporales</taxon>
        <taxon>Pleosporales incertae sedis</taxon>
        <taxon>Massariosphaeria</taxon>
    </lineage>
</organism>
<gene>
    <name evidence="3" type="ORF">BDV95DRAFT_496506</name>
</gene>
<comment type="caution">
    <text evidence="3">The sequence shown here is derived from an EMBL/GenBank/DDBJ whole genome shotgun (WGS) entry which is preliminary data.</text>
</comment>
<feature type="signal peptide" evidence="2">
    <location>
        <begin position="1"/>
        <end position="20"/>
    </location>
</feature>
<feature type="compositionally biased region" description="Low complexity" evidence="1">
    <location>
        <begin position="92"/>
        <end position="104"/>
    </location>
</feature>
<feature type="region of interest" description="Disordered" evidence="1">
    <location>
        <begin position="86"/>
        <end position="108"/>
    </location>
</feature>
<evidence type="ECO:0000313" key="3">
    <source>
        <dbReference type="EMBL" id="KAF2870364.1"/>
    </source>
</evidence>
<proteinExistence type="predicted"/>
<evidence type="ECO:0000313" key="4">
    <source>
        <dbReference type="Proteomes" id="UP000481861"/>
    </source>
</evidence>
<evidence type="ECO:0000256" key="2">
    <source>
        <dbReference type="SAM" id="SignalP"/>
    </source>
</evidence>
<dbReference type="EMBL" id="JAADJZ010000014">
    <property type="protein sequence ID" value="KAF2870364.1"/>
    <property type="molecule type" value="Genomic_DNA"/>
</dbReference>
<keyword evidence="2" id="KW-0732">Signal</keyword>
<protein>
    <submittedName>
        <fullName evidence="3">Uncharacterized protein</fullName>
    </submittedName>
</protein>
<sequence length="132" mass="13494">MRSFQQVLVLLFAFLTFALADEAAQYDATVYLTSTVYRVNTVSLSSSPTASVANETSTISGTVVATIAPVVVPTAVAPSYYPSGNGTSSVHPTGSSASPSPTGTEDFKGAAPHMNVNAVLAVFAAGLTYLAI</sequence>
<dbReference type="OrthoDB" id="3787314at2759"/>
<accession>A0A7C8MIU7</accession>
<evidence type="ECO:0000256" key="1">
    <source>
        <dbReference type="SAM" id="MobiDB-lite"/>
    </source>
</evidence>
<dbReference type="Proteomes" id="UP000481861">
    <property type="component" value="Unassembled WGS sequence"/>
</dbReference>
<name>A0A7C8MIU7_9PLEO</name>
<keyword evidence="4" id="KW-1185">Reference proteome</keyword>
<feature type="chain" id="PRO_5028870605" evidence="2">
    <location>
        <begin position="21"/>
        <end position="132"/>
    </location>
</feature>
<dbReference type="AlphaFoldDB" id="A0A7C8MIU7"/>